<feature type="compositionally biased region" description="Basic and acidic residues" evidence="1">
    <location>
        <begin position="9"/>
        <end position="19"/>
    </location>
</feature>
<sequence>YYSPNSNRTVEEPCVHTPEENPFVPHPSTTKSGITRNIMLLDVANYINPRWWSQTWGWIAFMPHEPDYQTPPFTPLMQMPRRLRLHYNIPAVRPLYPLGFGYKRSHLHEGVAMRSMRKAREWFSVWSALFSYMIAMAETKENELHDYAHLSKKGWADYLLERGAELTWLESERFLASWHSFLSSRKPLQQRIEQTETSVDKQKRLARERQPPTKSAKVFHWIKVISGDGYVREQVPKKWREDTLGDYSSKQARYDPFFNEWDCCSELGSD</sequence>
<organism evidence="2 3">
    <name type="scientific">Hypholoma sublateritium (strain FD-334 SS-4)</name>
    <dbReference type="NCBI Taxonomy" id="945553"/>
    <lineage>
        <taxon>Eukaryota</taxon>
        <taxon>Fungi</taxon>
        <taxon>Dikarya</taxon>
        <taxon>Basidiomycota</taxon>
        <taxon>Agaricomycotina</taxon>
        <taxon>Agaricomycetes</taxon>
        <taxon>Agaricomycetidae</taxon>
        <taxon>Agaricales</taxon>
        <taxon>Agaricineae</taxon>
        <taxon>Strophariaceae</taxon>
        <taxon>Hypholoma</taxon>
    </lineage>
</organism>
<feature type="region of interest" description="Disordered" evidence="1">
    <location>
        <begin position="192"/>
        <end position="212"/>
    </location>
</feature>
<evidence type="ECO:0000256" key="1">
    <source>
        <dbReference type="SAM" id="MobiDB-lite"/>
    </source>
</evidence>
<feature type="non-terminal residue" evidence="2">
    <location>
        <position position="1"/>
    </location>
</feature>
<accession>A0A0D2KJX5</accession>
<reference evidence="3" key="1">
    <citation type="submission" date="2014-04" db="EMBL/GenBank/DDBJ databases">
        <title>Evolutionary Origins and Diversification of the Mycorrhizal Mutualists.</title>
        <authorList>
            <consortium name="DOE Joint Genome Institute"/>
            <consortium name="Mycorrhizal Genomics Consortium"/>
            <person name="Kohler A."/>
            <person name="Kuo A."/>
            <person name="Nagy L.G."/>
            <person name="Floudas D."/>
            <person name="Copeland A."/>
            <person name="Barry K.W."/>
            <person name="Cichocki N."/>
            <person name="Veneault-Fourrey C."/>
            <person name="LaButti K."/>
            <person name="Lindquist E.A."/>
            <person name="Lipzen A."/>
            <person name="Lundell T."/>
            <person name="Morin E."/>
            <person name="Murat C."/>
            <person name="Riley R."/>
            <person name="Ohm R."/>
            <person name="Sun H."/>
            <person name="Tunlid A."/>
            <person name="Henrissat B."/>
            <person name="Grigoriev I.V."/>
            <person name="Hibbett D.S."/>
            <person name="Martin F."/>
        </authorList>
    </citation>
    <scope>NUCLEOTIDE SEQUENCE [LARGE SCALE GENOMIC DNA]</scope>
    <source>
        <strain evidence="3">FD-334 SS-4</strain>
    </source>
</reference>
<dbReference type="AlphaFoldDB" id="A0A0D2KJX5"/>
<feature type="non-terminal residue" evidence="2">
    <location>
        <position position="270"/>
    </location>
</feature>
<feature type="compositionally biased region" description="Basic and acidic residues" evidence="1">
    <location>
        <begin position="198"/>
        <end position="211"/>
    </location>
</feature>
<evidence type="ECO:0000313" key="3">
    <source>
        <dbReference type="Proteomes" id="UP000054270"/>
    </source>
</evidence>
<protein>
    <submittedName>
        <fullName evidence="2">Uncharacterized protein</fullName>
    </submittedName>
</protein>
<dbReference type="STRING" id="945553.A0A0D2KJX5"/>
<proteinExistence type="predicted"/>
<evidence type="ECO:0000313" key="2">
    <source>
        <dbReference type="EMBL" id="KJA14962.1"/>
    </source>
</evidence>
<feature type="region of interest" description="Disordered" evidence="1">
    <location>
        <begin position="1"/>
        <end position="28"/>
    </location>
</feature>
<dbReference type="OrthoDB" id="3063226at2759"/>
<name>A0A0D2KJX5_HYPSF</name>
<gene>
    <name evidence="2" type="ORF">HYPSUDRAFT_121599</name>
</gene>
<dbReference type="Proteomes" id="UP000054270">
    <property type="component" value="Unassembled WGS sequence"/>
</dbReference>
<keyword evidence="3" id="KW-1185">Reference proteome</keyword>
<dbReference type="EMBL" id="KN817659">
    <property type="protein sequence ID" value="KJA14962.1"/>
    <property type="molecule type" value="Genomic_DNA"/>
</dbReference>